<keyword evidence="2 5" id="KW-0812">Transmembrane</keyword>
<feature type="transmembrane region" description="Helical" evidence="5">
    <location>
        <begin position="53"/>
        <end position="77"/>
    </location>
</feature>
<name>A0ABP7C0A8_9PSEU</name>
<dbReference type="Pfam" id="PF13564">
    <property type="entry name" value="DoxX_2"/>
    <property type="match status" value="1"/>
</dbReference>
<sequence length="135" mass="14176">MQLSHIETPRRLHGMNIALWISQGVLAVVFLISGTLKSTQSKDRMIATGQTGVVFFPLPVIRIVAALELAAVAGLLLPGLTGIAPELTPVAAIGLAVVMVGAAISHTRLKEVRAVSTNVVLFALCVFVAWGRLGV</sequence>
<evidence type="ECO:0000256" key="3">
    <source>
        <dbReference type="ARBA" id="ARBA00022989"/>
    </source>
</evidence>
<gene>
    <name evidence="6" type="ORF">GCM10022267_69110</name>
</gene>
<comment type="subcellular location">
    <subcellularLocation>
        <location evidence="1">Membrane</location>
        <topology evidence="1">Multi-pass membrane protein</topology>
    </subcellularLocation>
</comment>
<evidence type="ECO:0000256" key="4">
    <source>
        <dbReference type="ARBA" id="ARBA00023136"/>
    </source>
</evidence>
<keyword evidence="3 5" id="KW-1133">Transmembrane helix</keyword>
<dbReference type="EMBL" id="BAABBE010000026">
    <property type="protein sequence ID" value="GAA3672523.1"/>
    <property type="molecule type" value="Genomic_DNA"/>
</dbReference>
<organism evidence="6 7">
    <name type="scientific">Lentzea roselyniae</name>
    <dbReference type="NCBI Taxonomy" id="531940"/>
    <lineage>
        <taxon>Bacteria</taxon>
        <taxon>Bacillati</taxon>
        <taxon>Actinomycetota</taxon>
        <taxon>Actinomycetes</taxon>
        <taxon>Pseudonocardiales</taxon>
        <taxon>Pseudonocardiaceae</taxon>
        <taxon>Lentzea</taxon>
    </lineage>
</organism>
<accession>A0ABP7C0A8</accession>
<dbReference type="Proteomes" id="UP001500711">
    <property type="component" value="Unassembled WGS sequence"/>
</dbReference>
<feature type="transmembrane region" description="Helical" evidence="5">
    <location>
        <begin position="12"/>
        <end position="32"/>
    </location>
</feature>
<evidence type="ECO:0000256" key="5">
    <source>
        <dbReference type="SAM" id="Phobius"/>
    </source>
</evidence>
<feature type="transmembrane region" description="Helical" evidence="5">
    <location>
        <begin position="83"/>
        <end position="103"/>
    </location>
</feature>
<dbReference type="InterPro" id="IPR032808">
    <property type="entry name" value="DoxX"/>
</dbReference>
<keyword evidence="4 5" id="KW-0472">Membrane</keyword>
<keyword evidence="7" id="KW-1185">Reference proteome</keyword>
<evidence type="ECO:0000256" key="2">
    <source>
        <dbReference type="ARBA" id="ARBA00022692"/>
    </source>
</evidence>
<comment type="caution">
    <text evidence="6">The sequence shown here is derived from an EMBL/GenBank/DDBJ whole genome shotgun (WGS) entry which is preliminary data.</text>
</comment>
<evidence type="ECO:0000313" key="6">
    <source>
        <dbReference type="EMBL" id="GAA3672523.1"/>
    </source>
</evidence>
<protein>
    <submittedName>
        <fullName evidence="6">DoxX family protein</fullName>
    </submittedName>
</protein>
<reference evidence="7" key="1">
    <citation type="journal article" date="2019" name="Int. J. Syst. Evol. Microbiol.">
        <title>The Global Catalogue of Microorganisms (GCM) 10K type strain sequencing project: providing services to taxonomists for standard genome sequencing and annotation.</title>
        <authorList>
            <consortium name="The Broad Institute Genomics Platform"/>
            <consortium name="The Broad Institute Genome Sequencing Center for Infectious Disease"/>
            <person name="Wu L."/>
            <person name="Ma J."/>
        </authorList>
    </citation>
    <scope>NUCLEOTIDE SEQUENCE [LARGE SCALE GENOMIC DNA]</scope>
    <source>
        <strain evidence="7">JCM 17494</strain>
    </source>
</reference>
<proteinExistence type="predicted"/>
<evidence type="ECO:0000256" key="1">
    <source>
        <dbReference type="ARBA" id="ARBA00004141"/>
    </source>
</evidence>
<feature type="transmembrane region" description="Helical" evidence="5">
    <location>
        <begin position="115"/>
        <end position="133"/>
    </location>
</feature>
<evidence type="ECO:0000313" key="7">
    <source>
        <dbReference type="Proteomes" id="UP001500711"/>
    </source>
</evidence>